<gene>
    <name evidence="2" type="ORF">OH76DRAFT_1490967</name>
</gene>
<feature type="region of interest" description="Disordered" evidence="1">
    <location>
        <begin position="102"/>
        <end position="173"/>
    </location>
</feature>
<dbReference type="STRING" id="139420.A0A371CH55"/>
<feature type="compositionally biased region" description="Polar residues" evidence="1">
    <location>
        <begin position="109"/>
        <end position="121"/>
    </location>
</feature>
<protein>
    <submittedName>
        <fullName evidence="2">Uncharacterized protein</fullName>
    </submittedName>
</protein>
<accession>A0A371CH55</accession>
<evidence type="ECO:0000256" key="1">
    <source>
        <dbReference type="SAM" id="MobiDB-lite"/>
    </source>
</evidence>
<dbReference type="EMBL" id="KZ857713">
    <property type="protein sequence ID" value="RDX39617.1"/>
    <property type="molecule type" value="Genomic_DNA"/>
</dbReference>
<evidence type="ECO:0000313" key="2">
    <source>
        <dbReference type="EMBL" id="RDX39617.1"/>
    </source>
</evidence>
<feature type="compositionally biased region" description="Low complexity" evidence="1">
    <location>
        <begin position="223"/>
        <end position="232"/>
    </location>
</feature>
<dbReference type="Proteomes" id="UP000256964">
    <property type="component" value="Unassembled WGS sequence"/>
</dbReference>
<sequence>MDENINPGKMTHAKKLPFSPSVSPVVLVLETPPAQDRIPIATEDEATPTPHMPASPHSYAFVAALPAAHTNAVVWPRNARAASRTPSPPPLGQRPLQATTADELPALDTTGTRSGETLVNSSHEENTSVTLSSLPSSSPIHYTSSASATPAPRPSINIAHSTPRLPAEPDNLNTTSYEESWAQIGTPVLPESNMPSALQTPRLLTQRTNGNPPGGLGLENARATTTGPAGAPAKDENRPPLPSAASHPPVASRLRKRRRGASPISGE</sequence>
<evidence type="ECO:0000313" key="3">
    <source>
        <dbReference type="Proteomes" id="UP000256964"/>
    </source>
</evidence>
<name>A0A371CH55_9APHY</name>
<reference evidence="2 3" key="1">
    <citation type="journal article" date="2018" name="Biotechnol. Biofuels">
        <title>Integrative visual omics of the white-rot fungus Polyporus brumalis exposes the biotechnological potential of its oxidative enzymes for delignifying raw plant biomass.</title>
        <authorList>
            <person name="Miyauchi S."/>
            <person name="Rancon A."/>
            <person name="Drula E."/>
            <person name="Hage H."/>
            <person name="Chaduli D."/>
            <person name="Favel A."/>
            <person name="Grisel S."/>
            <person name="Henrissat B."/>
            <person name="Herpoel-Gimbert I."/>
            <person name="Ruiz-Duenas F.J."/>
            <person name="Chevret D."/>
            <person name="Hainaut M."/>
            <person name="Lin J."/>
            <person name="Wang M."/>
            <person name="Pangilinan J."/>
            <person name="Lipzen A."/>
            <person name="Lesage-Meessen L."/>
            <person name="Navarro D."/>
            <person name="Riley R."/>
            <person name="Grigoriev I.V."/>
            <person name="Zhou S."/>
            <person name="Raouche S."/>
            <person name="Rosso M.N."/>
        </authorList>
    </citation>
    <scope>NUCLEOTIDE SEQUENCE [LARGE SCALE GENOMIC DNA]</scope>
    <source>
        <strain evidence="2 3">BRFM 1820</strain>
    </source>
</reference>
<proteinExistence type="predicted"/>
<dbReference type="AlphaFoldDB" id="A0A371CH55"/>
<organism evidence="2 3">
    <name type="scientific">Lentinus brumalis</name>
    <dbReference type="NCBI Taxonomy" id="2498619"/>
    <lineage>
        <taxon>Eukaryota</taxon>
        <taxon>Fungi</taxon>
        <taxon>Dikarya</taxon>
        <taxon>Basidiomycota</taxon>
        <taxon>Agaricomycotina</taxon>
        <taxon>Agaricomycetes</taxon>
        <taxon>Polyporales</taxon>
        <taxon>Polyporaceae</taxon>
        <taxon>Lentinus</taxon>
    </lineage>
</organism>
<feature type="region of interest" description="Disordered" evidence="1">
    <location>
        <begin position="204"/>
        <end position="267"/>
    </location>
</feature>
<feature type="compositionally biased region" description="Low complexity" evidence="1">
    <location>
        <begin position="128"/>
        <end position="150"/>
    </location>
</feature>
<keyword evidence="3" id="KW-1185">Reference proteome</keyword>